<accession>A0A225DLM3</accession>
<evidence type="ECO:0000313" key="3">
    <source>
        <dbReference type="Proteomes" id="UP000214646"/>
    </source>
</evidence>
<dbReference type="Proteomes" id="UP000214646">
    <property type="component" value="Unassembled WGS sequence"/>
</dbReference>
<organism evidence="2 3">
    <name type="scientific">Fimbriiglobus ruber</name>
    <dbReference type="NCBI Taxonomy" id="1908690"/>
    <lineage>
        <taxon>Bacteria</taxon>
        <taxon>Pseudomonadati</taxon>
        <taxon>Planctomycetota</taxon>
        <taxon>Planctomycetia</taxon>
        <taxon>Gemmatales</taxon>
        <taxon>Gemmataceae</taxon>
        <taxon>Fimbriiglobus</taxon>
    </lineage>
</organism>
<reference evidence="3" key="1">
    <citation type="submission" date="2017-06" db="EMBL/GenBank/DDBJ databases">
        <title>Genome analysis of Fimbriiglobus ruber SP5, the first member of the order Planctomycetales with confirmed chitinolytic capability.</title>
        <authorList>
            <person name="Ravin N.V."/>
            <person name="Rakitin A.L."/>
            <person name="Ivanova A.A."/>
            <person name="Beletsky A.V."/>
            <person name="Kulichevskaya I.S."/>
            <person name="Mardanov A.V."/>
            <person name="Dedysh S.N."/>
        </authorList>
    </citation>
    <scope>NUCLEOTIDE SEQUENCE [LARGE SCALE GENOMIC DNA]</scope>
    <source>
        <strain evidence="3">SP5</strain>
    </source>
</reference>
<protein>
    <submittedName>
        <fullName evidence="2">Uncharacterized protein</fullName>
    </submittedName>
</protein>
<dbReference type="AlphaFoldDB" id="A0A225DLM3"/>
<evidence type="ECO:0000313" key="2">
    <source>
        <dbReference type="EMBL" id="OWK42360.1"/>
    </source>
</evidence>
<sequence length="272" mass="31653">MLLASGCGVSPSREVATSGSGKSPGKADDSFDQSYTPDQFSRYGMPAYDRVWTINDQVNVANILAKLTKERGYYLLPKYKSERSGMIFDRLMSAENFAYFADKNQPIESRLKNIDRYLDANCKILTMYLSAYRTKDSHVMEFVEYMGSLMRFAPVILDLLNEAGESFSKEDSRRFHLNKTGDDADALKRVIETFISFLEEPQQFHKTEFRRYVWHLNETMPTYFKRLPKEHREFLMWRLEKVQRIPGTKMLQPELDELIAKLKTLTPKEASE</sequence>
<dbReference type="EMBL" id="NIDE01000005">
    <property type="protein sequence ID" value="OWK42360.1"/>
    <property type="molecule type" value="Genomic_DNA"/>
</dbReference>
<proteinExistence type="predicted"/>
<comment type="caution">
    <text evidence="2">The sequence shown here is derived from an EMBL/GenBank/DDBJ whole genome shotgun (WGS) entry which is preliminary data.</text>
</comment>
<gene>
    <name evidence="2" type="ORF">FRUB_04438</name>
</gene>
<name>A0A225DLM3_9BACT</name>
<feature type="region of interest" description="Disordered" evidence="1">
    <location>
        <begin position="1"/>
        <end position="34"/>
    </location>
</feature>
<keyword evidence="3" id="KW-1185">Reference proteome</keyword>
<evidence type="ECO:0000256" key="1">
    <source>
        <dbReference type="SAM" id="MobiDB-lite"/>
    </source>
</evidence>